<comment type="caution">
    <text evidence="2">The sequence shown here is derived from an EMBL/GenBank/DDBJ whole genome shotgun (WGS) entry which is preliminary data.</text>
</comment>
<dbReference type="AlphaFoldDB" id="A0A8X6IQL8"/>
<name>A0A8X6IQL8_NEPPI</name>
<proteinExistence type="predicted"/>
<organism evidence="2 3">
    <name type="scientific">Nephila pilipes</name>
    <name type="common">Giant wood spider</name>
    <name type="synonym">Nephila maculata</name>
    <dbReference type="NCBI Taxonomy" id="299642"/>
    <lineage>
        <taxon>Eukaryota</taxon>
        <taxon>Metazoa</taxon>
        <taxon>Ecdysozoa</taxon>
        <taxon>Arthropoda</taxon>
        <taxon>Chelicerata</taxon>
        <taxon>Arachnida</taxon>
        <taxon>Araneae</taxon>
        <taxon>Araneomorphae</taxon>
        <taxon>Entelegynae</taxon>
        <taxon>Araneoidea</taxon>
        <taxon>Nephilidae</taxon>
        <taxon>Nephila</taxon>
    </lineage>
</organism>
<accession>A0A8X6IQL8</accession>
<dbReference type="EMBL" id="BMAW01092613">
    <property type="protein sequence ID" value="GFS55858.1"/>
    <property type="molecule type" value="Genomic_DNA"/>
</dbReference>
<dbReference type="Proteomes" id="UP000887013">
    <property type="component" value="Unassembled WGS sequence"/>
</dbReference>
<protein>
    <submittedName>
        <fullName evidence="2">Uncharacterized protein</fullName>
    </submittedName>
</protein>
<keyword evidence="3" id="KW-1185">Reference proteome</keyword>
<reference evidence="2" key="1">
    <citation type="submission" date="2020-08" db="EMBL/GenBank/DDBJ databases">
        <title>Multicomponent nature underlies the extraordinary mechanical properties of spider dragline silk.</title>
        <authorList>
            <person name="Kono N."/>
            <person name="Nakamura H."/>
            <person name="Mori M."/>
            <person name="Yoshida Y."/>
            <person name="Ohtoshi R."/>
            <person name="Malay A.D."/>
            <person name="Moran D.A.P."/>
            <person name="Tomita M."/>
            <person name="Numata K."/>
            <person name="Arakawa K."/>
        </authorList>
    </citation>
    <scope>NUCLEOTIDE SEQUENCE</scope>
</reference>
<gene>
    <name evidence="2" type="ORF">NPIL_223441</name>
</gene>
<feature type="signal peptide" evidence="1">
    <location>
        <begin position="1"/>
        <end position="21"/>
    </location>
</feature>
<keyword evidence="1" id="KW-0732">Signal</keyword>
<evidence type="ECO:0000313" key="3">
    <source>
        <dbReference type="Proteomes" id="UP000887013"/>
    </source>
</evidence>
<feature type="chain" id="PRO_5036443022" evidence="1">
    <location>
        <begin position="22"/>
        <end position="182"/>
    </location>
</feature>
<sequence length="182" mass="20794">MQSTRRSYAFSVIIFHAVVEGFDVLSGDTGVHCSGSVTFLRDFAVFQQQDISDGITHISHVTKVYHLQQVGNPKKQERKSTKKRFPHKLGERVTDDLKIIHLKNLIINSTNYEEELVREILIARIQERMKASSSHVCENYNAMEGHNSNPFELRKLPKCTAKEDDKIEIAENIAEDTENILP</sequence>
<evidence type="ECO:0000313" key="2">
    <source>
        <dbReference type="EMBL" id="GFS55858.1"/>
    </source>
</evidence>
<evidence type="ECO:0000256" key="1">
    <source>
        <dbReference type="SAM" id="SignalP"/>
    </source>
</evidence>